<proteinExistence type="predicted"/>
<evidence type="ECO:0000313" key="3">
    <source>
        <dbReference type="Proteomes" id="UP000830167"/>
    </source>
</evidence>
<dbReference type="GO" id="GO:0016787">
    <property type="term" value="F:hydrolase activity"/>
    <property type="evidence" value="ECO:0007669"/>
    <property type="project" value="UniProtKB-KW"/>
</dbReference>
<dbReference type="Gene3D" id="3.40.50.1820">
    <property type="entry name" value="alpha/beta hydrolase"/>
    <property type="match status" value="1"/>
</dbReference>
<gene>
    <name evidence="2" type="ORF">LSG31_12605</name>
</gene>
<organism evidence="2 3">
    <name type="scientific">Fodinisporobacter ferrooxydans</name>
    <dbReference type="NCBI Taxonomy" id="2901836"/>
    <lineage>
        <taxon>Bacteria</taxon>
        <taxon>Bacillati</taxon>
        <taxon>Bacillota</taxon>
        <taxon>Bacilli</taxon>
        <taxon>Bacillales</taxon>
        <taxon>Alicyclobacillaceae</taxon>
        <taxon>Fodinisporobacter</taxon>
    </lineage>
</organism>
<dbReference type="InterPro" id="IPR029058">
    <property type="entry name" value="AB_hydrolase_fold"/>
</dbReference>
<keyword evidence="2" id="KW-0378">Hydrolase</keyword>
<accession>A0ABY4CLT6</accession>
<dbReference type="PANTHER" id="PTHR43265:SF1">
    <property type="entry name" value="ESTERASE ESTD"/>
    <property type="match status" value="1"/>
</dbReference>
<name>A0ABY4CLT6_9BACL</name>
<reference evidence="2" key="1">
    <citation type="submission" date="2021-12" db="EMBL/GenBank/DDBJ databases">
        <title>Alicyclobacillaceae gen. nov., sp. nov., isolated from chalcocite enrichment system.</title>
        <authorList>
            <person name="Jiang Z."/>
        </authorList>
    </citation>
    <scope>NUCLEOTIDE SEQUENCE</scope>
    <source>
        <strain evidence="2">MYW30-H2</strain>
    </source>
</reference>
<dbReference type="Proteomes" id="UP000830167">
    <property type="component" value="Chromosome"/>
</dbReference>
<dbReference type="InterPro" id="IPR053145">
    <property type="entry name" value="AB_hydrolase_Est10"/>
</dbReference>
<evidence type="ECO:0000313" key="2">
    <source>
        <dbReference type="EMBL" id="UOF88785.1"/>
    </source>
</evidence>
<dbReference type="EMBL" id="CP089291">
    <property type="protein sequence ID" value="UOF88785.1"/>
    <property type="molecule type" value="Genomic_DNA"/>
</dbReference>
<feature type="domain" description="AB hydrolase-1" evidence="1">
    <location>
        <begin position="30"/>
        <end position="150"/>
    </location>
</feature>
<dbReference type="PANTHER" id="PTHR43265">
    <property type="entry name" value="ESTERASE ESTD"/>
    <property type="match status" value="1"/>
</dbReference>
<dbReference type="RefSeq" id="WP_347435464.1">
    <property type="nucleotide sequence ID" value="NZ_CP089291.1"/>
</dbReference>
<dbReference type="SUPFAM" id="SSF53474">
    <property type="entry name" value="alpha/beta-Hydrolases"/>
    <property type="match status" value="1"/>
</dbReference>
<protein>
    <submittedName>
        <fullName evidence="2">Alpha/beta hydrolase</fullName>
    </submittedName>
</protein>
<dbReference type="InterPro" id="IPR000073">
    <property type="entry name" value="AB_hydrolase_1"/>
</dbReference>
<dbReference type="Pfam" id="PF00561">
    <property type="entry name" value="Abhydrolase_1"/>
    <property type="match status" value="1"/>
</dbReference>
<sequence>MQKAIELLHNGMTLRGMEHIPKLRDEEKLPAVILFHGFTANKLQEHRMFLKLSRSLENLRIACFRFDFLGSGESDGDFEDMTVSKELEEAKAILQFVRQDPRIDPHRISLLGLSLGGLVASVLAGDHPAEIDKLVLLAPAGNMYEIIQDMAHAYLANPDLKVIDIGGNLVGRAFPEDLKTIAVFERAAHFQGQVLLIHGMKDASVPYQIADIYRERSYGSRLTVKWIEDADHTFNKYEWEKELLETVCVFLK</sequence>
<keyword evidence="3" id="KW-1185">Reference proteome</keyword>
<evidence type="ECO:0000259" key="1">
    <source>
        <dbReference type="Pfam" id="PF00561"/>
    </source>
</evidence>